<dbReference type="EMBL" id="CP010951">
    <property type="protein sequence ID" value="AMO21683.1"/>
    <property type="molecule type" value="Genomic_DNA"/>
</dbReference>
<dbReference type="AlphaFoldDB" id="A0A127JP71"/>
<dbReference type="RefSeq" id="WP_061495170.1">
    <property type="nucleotide sequence ID" value="NZ_CP010951.1"/>
</dbReference>
<proteinExistence type="predicted"/>
<gene>
    <name evidence="1" type="ORF">UC35_00850</name>
</gene>
<keyword evidence="2" id="KW-1185">Reference proteome</keyword>
<evidence type="ECO:0000313" key="2">
    <source>
        <dbReference type="Proteomes" id="UP000070433"/>
    </source>
</evidence>
<dbReference type="Proteomes" id="UP000070433">
    <property type="component" value="Chromosome"/>
</dbReference>
<organism evidence="1 2">
    <name type="scientific">Ramlibacter tataouinensis</name>
    <dbReference type="NCBI Taxonomy" id="94132"/>
    <lineage>
        <taxon>Bacteria</taxon>
        <taxon>Pseudomonadati</taxon>
        <taxon>Pseudomonadota</taxon>
        <taxon>Betaproteobacteria</taxon>
        <taxon>Burkholderiales</taxon>
        <taxon>Comamonadaceae</taxon>
        <taxon>Ramlibacter</taxon>
    </lineage>
</organism>
<reference evidence="1 2" key="1">
    <citation type="journal article" date="2014" name="Int. J. Syst. Evol. Microbiol.">
        <title>Ramlibacter solisilvae sp. nov., isolated from forest soil, and emended description of the genus Ramlibacter.</title>
        <authorList>
            <person name="Lee H.J."/>
            <person name="Lee S.H."/>
            <person name="Lee S.S."/>
            <person name="Lee J.S."/>
            <person name="Kim Y."/>
            <person name="Kim S.C."/>
            <person name="Jeon C.O."/>
        </authorList>
    </citation>
    <scope>NUCLEOTIDE SEQUENCE [LARGE SCALE GENOMIC DNA]</scope>
    <source>
        <strain evidence="1 2">5-10</strain>
    </source>
</reference>
<evidence type="ECO:0000313" key="1">
    <source>
        <dbReference type="EMBL" id="AMO21683.1"/>
    </source>
</evidence>
<sequence>MNAIINSYVIGCGTNYTLSATASNGDHYGVTVKKSCPYTSRPGHGGVDELKWLTMNDKPVMVEWYADQPPYPNSMVTVTFNTSPFLIDGLIENATGFGFAESHTPPATAKVGDSGVLFVLNNKVIHGNTAEEEMTEWSVDPATADTAWFCLNERRRITVGTAAPTYSAIDAKECAQVTPSGAVIGYKVDVNDPEVGSLRFR</sequence>
<name>A0A127JP71_9BURK</name>
<protein>
    <submittedName>
        <fullName evidence="1">Uncharacterized protein</fullName>
    </submittedName>
</protein>
<accession>A0A127JP71</accession>